<comment type="caution">
    <text evidence="1">The sequence shown here is derived from an EMBL/GenBank/DDBJ whole genome shotgun (WGS) entry which is preliminary data.</text>
</comment>
<dbReference type="EMBL" id="JAODUP010001280">
    <property type="protein sequence ID" value="KAK2140668.1"/>
    <property type="molecule type" value="Genomic_DNA"/>
</dbReference>
<accession>A0AAD9IUP0</accession>
<dbReference type="Proteomes" id="UP001208570">
    <property type="component" value="Unassembled WGS sequence"/>
</dbReference>
<proteinExistence type="predicted"/>
<protein>
    <submittedName>
        <fullName evidence="1">Uncharacterized protein</fullName>
    </submittedName>
</protein>
<organism evidence="1 2">
    <name type="scientific">Paralvinella palmiformis</name>
    <dbReference type="NCBI Taxonomy" id="53620"/>
    <lineage>
        <taxon>Eukaryota</taxon>
        <taxon>Metazoa</taxon>
        <taxon>Spiralia</taxon>
        <taxon>Lophotrochozoa</taxon>
        <taxon>Annelida</taxon>
        <taxon>Polychaeta</taxon>
        <taxon>Sedentaria</taxon>
        <taxon>Canalipalpata</taxon>
        <taxon>Terebellida</taxon>
        <taxon>Terebelliformia</taxon>
        <taxon>Alvinellidae</taxon>
        <taxon>Paralvinella</taxon>
    </lineage>
</organism>
<dbReference type="AlphaFoldDB" id="A0AAD9IUP0"/>
<keyword evidence="2" id="KW-1185">Reference proteome</keyword>
<reference evidence="1" key="1">
    <citation type="journal article" date="2023" name="Mol. Biol. Evol.">
        <title>Third-Generation Sequencing Reveals the Adaptive Role of the Epigenome in Three Deep-Sea Polychaetes.</title>
        <authorList>
            <person name="Perez M."/>
            <person name="Aroh O."/>
            <person name="Sun Y."/>
            <person name="Lan Y."/>
            <person name="Juniper S.K."/>
            <person name="Young C.R."/>
            <person name="Angers B."/>
            <person name="Qian P.Y."/>
        </authorList>
    </citation>
    <scope>NUCLEOTIDE SEQUENCE</scope>
    <source>
        <strain evidence="1">P08H-3</strain>
    </source>
</reference>
<name>A0AAD9IUP0_9ANNE</name>
<gene>
    <name evidence="1" type="ORF">LSH36_1280g00036</name>
</gene>
<evidence type="ECO:0000313" key="1">
    <source>
        <dbReference type="EMBL" id="KAK2140668.1"/>
    </source>
</evidence>
<sequence length="104" mass="11836">MLSAISGNDMISTDQKFNYINIEHHGITRDRLDTFISSGIVPTISKPTRITHNTAILIDKIYVKMRQPEELVSGMLTVDMSNHLPIFTFIGRPTLRKRRPANNL</sequence>
<evidence type="ECO:0000313" key="2">
    <source>
        <dbReference type="Proteomes" id="UP001208570"/>
    </source>
</evidence>